<feature type="coiled-coil region" evidence="9">
    <location>
        <begin position="126"/>
        <end position="174"/>
    </location>
</feature>
<keyword evidence="6" id="KW-0833">Ubl conjugation pathway</keyword>
<proteinExistence type="inferred from homology"/>
<dbReference type="Gene3D" id="1.20.5.430">
    <property type="match status" value="1"/>
</dbReference>
<evidence type="ECO:0000256" key="5">
    <source>
        <dbReference type="ARBA" id="ARBA00022670"/>
    </source>
</evidence>
<evidence type="ECO:0000256" key="9">
    <source>
        <dbReference type="SAM" id="Coils"/>
    </source>
</evidence>
<dbReference type="GO" id="GO:0003714">
    <property type="term" value="F:transcription corepressor activity"/>
    <property type="evidence" value="ECO:0007669"/>
    <property type="project" value="InterPro"/>
</dbReference>
<dbReference type="GO" id="GO:0004843">
    <property type="term" value="F:cysteine-type deubiquitinase activity"/>
    <property type="evidence" value="ECO:0007669"/>
    <property type="project" value="UniProtKB-EC"/>
</dbReference>
<protein>
    <recommendedName>
        <fullName evidence="4">ubiquitinyl hydrolase 1</fullName>
        <ecNumber evidence="4">3.4.19.12</ecNumber>
    </recommendedName>
</protein>
<dbReference type="Proteomes" id="UP001058974">
    <property type="component" value="Chromosome 6"/>
</dbReference>
<keyword evidence="7" id="KW-0378">Hydrolase</keyword>
<dbReference type="InterPro" id="IPR050185">
    <property type="entry name" value="Ub_carboxyl-term_hydrolase"/>
</dbReference>
<evidence type="ECO:0000313" key="11">
    <source>
        <dbReference type="Proteomes" id="UP001058974"/>
    </source>
</evidence>
<dbReference type="PANTHER" id="PTHR21646:SF24">
    <property type="entry name" value="UBIQUITIN CARBOXYL-TERMINAL HYDROLASE"/>
    <property type="match status" value="1"/>
</dbReference>
<accession>A0A9D4W2J5</accession>
<dbReference type="Pfam" id="PF06825">
    <property type="entry name" value="HSBP1"/>
    <property type="match status" value="1"/>
</dbReference>
<sequence length="391" mass="44653">MPYILKAPALPKTPEPEPILLEDMEKLVTKVKELEVENADLRIQMNRVILENQNLKEERKGKAQELEDSNKRARLLEDQKDDLDHILLGSTSVIKTRKEELKKAEYRICELGRLLDKSLMDKKEIKLDFEAQIRDLRGALKKCEEKLSCEILQKEEAERNCHHLRYQLEEATRRFAVLESQEGDAAYLLLKNDCVYWKRLYREARATLDEDQKMQTRFQTMSNSIISKIDDMGGHTFPSPESSGAAAAISKSPGDGTSCSATLTRIWMFGTLWKKTKQSEVKTTYWHCHLARNDSVIMDVCQGQYKSIVVCPVCRKVSVTFDPFMYLSLLLPAATMRTMTLTVFSNIGDGMPQLSPYAISVPKHGKFEDLADSLSLIRNADKLVCLPVSER</sequence>
<comment type="similarity">
    <text evidence="3">Belongs to the peptidase C19 family.</text>
</comment>
<dbReference type="InterPro" id="IPR009643">
    <property type="entry name" value="HS1-bd"/>
</dbReference>
<feature type="coiled-coil region" evidence="9">
    <location>
        <begin position="24"/>
        <end position="86"/>
    </location>
</feature>
<evidence type="ECO:0000256" key="2">
    <source>
        <dbReference type="ARBA" id="ARBA00006349"/>
    </source>
</evidence>
<evidence type="ECO:0000256" key="6">
    <source>
        <dbReference type="ARBA" id="ARBA00022786"/>
    </source>
</evidence>
<keyword evidence="5" id="KW-0645">Protease</keyword>
<evidence type="ECO:0000256" key="4">
    <source>
        <dbReference type="ARBA" id="ARBA00012759"/>
    </source>
</evidence>
<dbReference type="PANTHER" id="PTHR21646">
    <property type="entry name" value="UBIQUITIN CARBOXYL-TERMINAL HYDROLASE"/>
    <property type="match status" value="1"/>
</dbReference>
<evidence type="ECO:0000256" key="7">
    <source>
        <dbReference type="ARBA" id="ARBA00022801"/>
    </source>
</evidence>
<dbReference type="GO" id="GO:0006508">
    <property type="term" value="P:proteolysis"/>
    <property type="evidence" value="ECO:0007669"/>
    <property type="project" value="UniProtKB-KW"/>
</dbReference>
<dbReference type="SUPFAM" id="SSF54001">
    <property type="entry name" value="Cysteine proteinases"/>
    <property type="match status" value="1"/>
</dbReference>
<dbReference type="InterPro" id="IPR038765">
    <property type="entry name" value="Papain-like_cys_pep_sf"/>
</dbReference>
<dbReference type="Gene3D" id="3.90.70.10">
    <property type="entry name" value="Cysteine proteinases"/>
    <property type="match status" value="1"/>
</dbReference>
<dbReference type="Gramene" id="Psat06G0145900-T1">
    <property type="protein sequence ID" value="KAI5394844.1"/>
    <property type="gene ID" value="KIW84_061459"/>
</dbReference>
<comment type="similarity">
    <text evidence="2">Belongs to the HSBP1 family.</text>
</comment>
<evidence type="ECO:0000256" key="8">
    <source>
        <dbReference type="ARBA" id="ARBA00022807"/>
    </source>
</evidence>
<organism evidence="10 11">
    <name type="scientific">Pisum sativum</name>
    <name type="common">Garden pea</name>
    <name type="synonym">Lathyrus oleraceus</name>
    <dbReference type="NCBI Taxonomy" id="3888"/>
    <lineage>
        <taxon>Eukaryota</taxon>
        <taxon>Viridiplantae</taxon>
        <taxon>Streptophyta</taxon>
        <taxon>Embryophyta</taxon>
        <taxon>Tracheophyta</taxon>
        <taxon>Spermatophyta</taxon>
        <taxon>Magnoliopsida</taxon>
        <taxon>eudicotyledons</taxon>
        <taxon>Gunneridae</taxon>
        <taxon>Pentapetalae</taxon>
        <taxon>rosids</taxon>
        <taxon>fabids</taxon>
        <taxon>Fabales</taxon>
        <taxon>Fabaceae</taxon>
        <taxon>Papilionoideae</taxon>
        <taxon>50 kb inversion clade</taxon>
        <taxon>NPAAA clade</taxon>
        <taxon>Hologalegina</taxon>
        <taxon>IRL clade</taxon>
        <taxon>Fabeae</taxon>
        <taxon>Lathyrus</taxon>
    </lineage>
</organism>
<dbReference type="EMBL" id="JAMSHJ010000006">
    <property type="protein sequence ID" value="KAI5394844.1"/>
    <property type="molecule type" value="Genomic_DNA"/>
</dbReference>
<dbReference type="AlphaFoldDB" id="A0A9D4W2J5"/>
<reference evidence="10 11" key="1">
    <citation type="journal article" date="2022" name="Nat. Genet.">
        <title>Improved pea reference genome and pan-genome highlight genomic features and evolutionary characteristics.</title>
        <authorList>
            <person name="Yang T."/>
            <person name="Liu R."/>
            <person name="Luo Y."/>
            <person name="Hu S."/>
            <person name="Wang D."/>
            <person name="Wang C."/>
            <person name="Pandey M.K."/>
            <person name="Ge S."/>
            <person name="Xu Q."/>
            <person name="Li N."/>
            <person name="Li G."/>
            <person name="Huang Y."/>
            <person name="Saxena R.K."/>
            <person name="Ji Y."/>
            <person name="Li M."/>
            <person name="Yan X."/>
            <person name="He Y."/>
            <person name="Liu Y."/>
            <person name="Wang X."/>
            <person name="Xiang C."/>
            <person name="Varshney R.K."/>
            <person name="Ding H."/>
            <person name="Gao S."/>
            <person name="Zong X."/>
        </authorList>
    </citation>
    <scope>NUCLEOTIDE SEQUENCE [LARGE SCALE GENOMIC DNA]</scope>
    <source>
        <strain evidence="10 11">cv. Zhongwan 6</strain>
    </source>
</reference>
<name>A0A9D4W2J5_PEA</name>
<keyword evidence="9" id="KW-0175">Coiled coil</keyword>
<evidence type="ECO:0000256" key="1">
    <source>
        <dbReference type="ARBA" id="ARBA00000707"/>
    </source>
</evidence>
<evidence type="ECO:0000256" key="3">
    <source>
        <dbReference type="ARBA" id="ARBA00009085"/>
    </source>
</evidence>
<comment type="caution">
    <text evidence="10">The sequence shown here is derived from an EMBL/GenBank/DDBJ whole genome shotgun (WGS) entry which is preliminary data.</text>
</comment>
<evidence type="ECO:0000313" key="10">
    <source>
        <dbReference type="EMBL" id="KAI5394844.1"/>
    </source>
</evidence>
<comment type="catalytic activity">
    <reaction evidence="1">
        <text>Thiol-dependent hydrolysis of ester, thioester, amide, peptide and isopeptide bonds formed by the C-terminal Gly of ubiquitin (a 76-residue protein attached to proteins as an intracellular targeting signal).</text>
        <dbReference type="EC" id="3.4.19.12"/>
    </reaction>
</comment>
<dbReference type="EC" id="3.4.19.12" evidence="4"/>
<keyword evidence="8" id="KW-0788">Thiol protease</keyword>
<keyword evidence="11" id="KW-1185">Reference proteome</keyword>
<gene>
    <name evidence="10" type="ORF">KIW84_061459</name>
</gene>